<dbReference type="InterPro" id="IPR050259">
    <property type="entry name" value="SDR"/>
</dbReference>
<dbReference type="Proteomes" id="UP001596523">
    <property type="component" value="Unassembled WGS sequence"/>
</dbReference>
<dbReference type="Gene3D" id="3.40.50.720">
    <property type="entry name" value="NAD(P)-binding Rossmann-like Domain"/>
    <property type="match status" value="1"/>
</dbReference>
<dbReference type="EC" id="1.1.1.-" evidence="4"/>
<proteinExistence type="inferred from homology"/>
<keyword evidence="5" id="KW-1185">Reference proteome</keyword>
<dbReference type="PRINTS" id="PR00080">
    <property type="entry name" value="SDRFAMILY"/>
</dbReference>
<comment type="caution">
    <text evidence="4">The sequence shown here is derived from an EMBL/GenBank/DDBJ whole genome shotgun (WGS) entry which is preliminary data.</text>
</comment>
<sequence length="251" mass="26291">MTSRVCVVTGAGRGIGRAAAIHLSGQGHRVALVARTESELVSTAAECPGETLVLPTDVTRPDSAGEILDTIAEKWGLTQILVAAAGRNRSAKLDETTDSHWQSMLDLNLTSVFQWLRAALPPMAANGWGRAIVVSSIAGKRGFKHLSAYAAAKHGVIGLVRSAALELAHTGVTVNAVCPAYVDTELTERTIESIVAQAGWTRADALHHVNSLQPIGRMISTNEVVQALSALIDNAGMTGQSIHVDGGLVHG</sequence>
<evidence type="ECO:0000313" key="5">
    <source>
        <dbReference type="Proteomes" id="UP001596523"/>
    </source>
</evidence>
<dbReference type="InterPro" id="IPR057326">
    <property type="entry name" value="KR_dom"/>
</dbReference>
<dbReference type="SMART" id="SM00822">
    <property type="entry name" value="PKS_KR"/>
    <property type="match status" value="1"/>
</dbReference>
<dbReference type="PANTHER" id="PTHR42879:SF2">
    <property type="entry name" value="3-OXOACYL-[ACYL-CARRIER-PROTEIN] REDUCTASE FABG"/>
    <property type="match status" value="1"/>
</dbReference>
<dbReference type="RefSeq" id="WP_381842051.1">
    <property type="nucleotide sequence ID" value="NZ_JBHTCF010000050.1"/>
</dbReference>
<evidence type="ECO:0000259" key="3">
    <source>
        <dbReference type="SMART" id="SM00822"/>
    </source>
</evidence>
<keyword evidence="4" id="KW-0560">Oxidoreductase</keyword>
<dbReference type="SUPFAM" id="SSF51735">
    <property type="entry name" value="NAD(P)-binding Rossmann-fold domains"/>
    <property type="match status" value="1"/>
</dbReference>
<dbReference type="InterPro" id="IPR002347">
    <property type="entry name" value="SDR_fam"/>
</dbReference>
<gene>
    <name evidence="4" type="ORF">ACFQVC_42245</name>
</gene>
<protein>
    <submittedName>
        <fullName evidence="4">SDR family NAD(P)-dependent oxidoreductase</fullName>
        <ecNumber evidence="4">1.1.1.-</ecNumber>
    </submittedName>
</protein>
<reference evidence="5" key="1">
    <citation type="journal article" date="2019" name="Int. J. Syst. Evol. Microbiol.">
        <title>The Global Catalogue of Microorganisms (GCM) 10K type strain sequencing project: providing services to taxonomists for standard genome sequencing and annotation.</title>
        <authorList>
            <consortium name="The Broad Institute Genomics Platform"/>
            <consortium name="The Broad Institute Genome Sequencing Center for Infectious Disease"/>
            <person name="Wu L."/>
            <person name="Ma J."/>
        </authorList>
    </citation>
    <scope>NUCLEOTIDE SEQUENCE [LARGE SCALE GENOMIC DNA]</scope>
    <source>
        <strain evidence="5">SYNS20</strain>
    </source>
</reference>
<dbReference type="GO" id="GO:0016491">
    <property type="term" value="F:oxidoreductase activity"/>
    <property type="evidence" value="ECO:0007669"/>
    <property type="project" value="UniProtKB-KW"/>
</dbReference>
<dbReference type="Pfam" id="PF00106">
    <property type="entry name" value="adh_short"/>
    <property type="match status" value="1"/>
</dbReference>
<comment type="similarity">
    <text evidence="1 2">Belongs to the short-chain dehydrogenases/reductases (SDR) family.</text>
</comment>
<dbReference type="CDD" id="cd05233">
    <property type="entry name" value="SDR_c"/>
    <property type="match status" value="1"/>
</dbReference>
<dbReference type="EMBL" id="JBHTCF010000050">
    <property type="protein sequence ID" value="MFC7310822.1"/>
    <property type="molecule type" value="Genomic_DNA"/>
</dbReference>
<feature type="domain" description="Ketoreductase" evidence="3">
    <location>
        <begin position="4"/>
        <end position="180"/>
    </location>
</feature>
<evidence type="ECO:0000256" key="1">
    <source>
        <dbReference type="ARBA" id="ARBA00006484"/>
    </source>
</evidence>
<dbReference type="InterPro" id="IPR036291">
    <property type="entry name" value="NAD(P)-bd_dom_sf"/>
</dbReference>
<evidence type="ECO:0000313" key="4">
    <source>
        <dbReference type="EMBL" id="MFC7310822.1"/>
    </source>
</evidence>
<name>A0ABW2JZB2_9ACTN</name>
<dbReference type="InterPro" id="IPR020904">
    <property type="entry name" value="Sc_DH/Rdtase_CS"/>
</dbReference>
<dbReference type="PROSITE" id="PS00061">
    <property type="entry name" value="ADH_SHORT"/>
    <property type="match status" value="1"/>
</dbReference>
<dbReference type="PANTHER" id="PTHR42879">
    <property type="entry name" value="3-OXOACYL-(ACYL-CARRIER-PROTEIN) REDUCTASE"/>
    <property type="match status" value="1"/>
</dbReference>
<dbReference type="PRINTS" id="PR00081">
    <property type="entry name" value="GDHRDH"/>
</dbReference>
<organism evidence="4 5">
    <name type="scientific">Streptomyces monticola</name>
    <dbReference type="NCBI Taxonomy" id="2666263"/>
    <lineage>
        <taxon>Bacteria</taxon>
        <taxon>Bacillati</taxon>
        <taxon>Actinomycetota</taxon>
        <taxon>Actinomycetes</taxon>
        <taxon>Kitasatosporales</taxon>
        <taxon>Streptomycetaceae</taxon>
        <taxon>Streptomyces</taxon>
    </lineage>
</organism>
<evidence type="ECO:0000256" key="2">
    <source>
        <dbReference type="RuleBase" id="RU000363"/>
    </source>
</evidence>
<accession>A0ABW2JZB2</accession>